<dbReference type="InterPro" id="IPR011706">
    <property type="entry name" value="Cu-oxidase_C"/>
</dbReference>
<dbReference type="Gene3D" id="2.60.40.420">
    <property type="entry name" value="Cupredoxins - blue copper proteins"/>
    <property type="match status" value="3"/>
</dbReference>
<evidence type="ECO:0000313" key="15">
    <source>
        <dbReference type="Proteomes" id="UP000291116"/>
    </source>
</evidence>
<evidence type="ECO:0000259" key="10">
    <source>
        <dbReference type="Pfam" id="PF00394"/>
    </source>
</evidence>
<keyword evidence="4" id="KW-0479">Metal-binding</keyword>
<evidence type="ECO:0000259" key="12">
    <source>
        <dbReference type="Pfam" id="PF07731"/>
    </source>
</evidence>
<evidence type="ECO:0000256" key="7">
    <source>
        <dbReference type="ARBA" id="ARBA00023136"/>
    </source>
</evidence>
<proteinExistence type="inferred from homology"/>
<feature type="transmembrane region" description="Helical" evidence="9">
    <location>
        <begin position="1036"/>
        <end position="1058"/>
    </location>
</feature>
<dbReference type="InterPro" id="IPR001117">
    <property type="entry name" value="Cu-oxidase_2nd"/>
</dbReference>
<dbReference type="CDD" id="cd04206">
    <property type="entry name" value="CuRO_1_LCC_like"/>
    <property type="match status" value="1"/>
</dbReference>
<reference evidence="14 15" key="1">
    <citation type="submission" date="2019-01" db="EMBL/GenBank/DDBJ databases">
        <authorList>
            <person name="Ferrante I. M."/>
        </authorList>
    </citation>
    <scope>NUCLEOTIDE SEQUENCE [LARGE SCALE GENOMIC DNA]</scope>
    <source>
        <strain evidence="14 15">B856</strain>
    </source>
</reference>
<feature type="transmembrane region" description="Helical" evidence="9">
    <location>
        <begin position="947"/>
        <end position="968"/>
    </location>
</feature>
<gene>
    <name evidence="14" type="ORF">PSNMU_V1.4_AUG-EV-PASAV3_0053100</name>
</gene>
<dbReference type="Proteomes" id="UP000291116">
    <property type="component" value="Unassembled WGS sequence"/>
</dbReference>
<dbReference type="InterPro" id="IPR045087">
    <property type="entry name" value="Cu-oxidase_fam"/>
</dbReference>
<dbReference type="Pfam" id="PF00394">
    <property type="entry name" value="Cu-oxidase"/>
    <property type="match status" value="1"/>
</dbReference>
<dbReference type="InterPro" id="IPR008972">
    <property type="entry name" value="Cupredoxin"/>
</dbReference>
<feature type="region of interest" description="Disordered" evidence="8">
    <location>
        <begin position="1067"/>
        <end position="1092"/>
    </location>
</feature>
<feature type="compositionally biased region" description="Polar residues" evidence="8">
    <location>
        <begin position="1082"/>
        <end position="1092"/>
    </location>
</feature>
<dbReference type="GO" id="GO:0005507">
    <property type="term" value="F:copper ion binding"/>
    <property type="evidence" value="ECO:0007669"/>
    <property type="project" value="InterPro"/>
</dbReference>
<dbReference type="InterPro" id="IPR011707">
    <property type="entry name" value="Cu-oxidase-like_N"/>
</dbReference>
<comment type="similarity">
    <text evidence="2">Belongs to the multicopper oxidase family.</text>
</comment>
<evidence type="ECO:0000256" key="9">
    <source>
        <dbReference type="SAM" id="Phobius"/>
    </source>
</evidence>
<evidence type="ECO:0000256" key="6">
    <source>
        <dbReference type="ARBA" id="ARBA00023002"/>
    </source>
</evidence>
<dbReference type="GO" id="GO:0016020">
    <property type="term" value="C:membrane"/>
    <property type="evidence" value="ECO:0007669"/>
    <property type="project" value="UniProtKB-SubCell"/>
</dbReference>
<sequence length="1092" mass="121635">MSTVLRSFQFEATASIASVTASLPSHSAVLDHALDWNKTNRHIPKYLNVATIAGGLNNGPDEINLMGPPIHARNGDDISVIVKNSLSTTGLSIHWHGFEMEDSMVYDGVVGVTQCPISPSDTFAYNFSVNETPGTYWYHTHSGELGIDAYNAIKGPLIVHPSVDISGGNGNEDERKSAIAAMLDQQDEDSANYDDRLFYDNERILFFSDGSHFSDSKVYLQNLGSLNPPISFSDDFYRVGTFPWNFGTCNGVMREIVPVSPGRKYKMRLINAGHLFALRIAMDGFKFTIVAADSEPVEPYVVDEVILHTAERFDVEIEVPANAKVGSTSWIRADTLESFEQGYKNGIRAILYIVDDEDEQPFKDEEVLDPLLPIATEYNSLDRVTMNCLSTYEAEEKGPNGGCIPITKLRHINHRRNLEREDPYGYSSSAFSQEYEVHTIDFEWSASPQFAHFTSIDEGPWLQHSLDASNSMMHTSFDLAEDLHPHAAVLNVEAHSTAILIWRNKSQMDHPIHLHGLKMEILDVHNPKKAESCVLNNCSLSKAFSSKDTLDALAATPQGAVLKDTFILPAGGAVAVRIKTGDPSLWFAHCHLETHREDGMALILNVGNYQAPSDGSWLPQDYPRCDTPFLETKVPFPSCKCFSNKDAVLAGALSDEHWCSRDHLCFHEYSEGKLDSYPVASQGLHIQSQYRIPGWAISLIAGGIVVLISVFCAYQSAVPEPWKEQLSLKRRNKRSSLRKTVVIDNEYNSKEFDLDPERNVKVEPEAAPISFDSPFWYQLQELLVSQWGQYRPTAINGLRVVEVVGLALLTGALFYDIGNDTTATGFVKVNSLLFFSVTLWTFTRMYTSVGSTYLWYIAVEDDVVNKRNYAVGPLYLSRLIVVMLAESFWPFLYVFVCYPLASVVGDWTVVIKIGMLLCLNNAAYISLGSCLGVLFPSIPQGMIASTLFSQTSLVAAGFYTTLPVYLSWIRYSSPVFWTFSGIVKAAYTWSDTYKCIKGSNLAGNNRCFIETSPVIDDMKERGINAAVYGDAQSDNIWLQVCMLILLLFLLQTTIYITVNVRCSRRKKAKEEGIDDSERSAGSAESKQCKMSG</sequence>
<feature type="transmembrane region" description="Helical" evidence="9">
    <location>
        <begin position="913"/>
        <end position="935"/>
    </location>
</feature>
<evidence type="ECO:0000256" key="8">
    <source>
        <dbReference type="SAM" id="MobiDB-lite"/>
    </source>
</evidence>
<evidence type="ECO:0000256" key="2">
    <source>
        <dbReference type="ARBA" id="ARBA00010609"/>
    </source>
</evidence>
<feature type="transmembrane region" description="Helical" evidence="9">
    <location>
        <begin position="800"/>
        <end position="817"/>
    </location>
</feature>
<feature type="transmembrane region" description="Helical" evidence="9">
    <location>
        <begin position="837"/>
        <end position="858"/>
    </location>
</feature>
<evidence type="ECO:0000256" key="5">
    <source>
        <dbReference type="ARBA" id="ARBA00022989"/>
    </source>
</evidence>
<accession>A0A448Z8R1</accession>
<feature type="domain" description="Plastocyanin-like" evidence="10">
    <location>
        <begin position="251"/>
        <end position="346"/>
    </location>
</feature>
<dbReference type="Pfam" id="PF07732">
    <property type="entry name" value="Cu-oxidase_3"/>
    <property type="match status" value="1"/>
</dbReference>
<dbReference type="GO" id="GO:0140359">
    <property type="term" value="F:ABC-type transporter activity"/>
    <property type="evidence" value="ECO:0007669"/>
    <property type="project" value="InterPro"/>
</dbReference>
<feature type="domain" description="ABC-2 type transporter transmembrane" evidence="11">
    <location>
        <begin position="778"/>
        <end position="985"/>
    </location>
</feature>
<keyword evidence="15" id="KW-1185">Reference proteome</keyword>
<feature type="compositionally biased region" description="Basic and acidic residues" evidence="8">
    <location>
        <begin position="1068"/>
        <end position="1078"/>
    </location>
</feature>
<feature type="domain" description="Plastocyanin-like" evidence="13">
    <location>
        <begin position="65"/>
        <end position="162"/>
    </location>
</feature>
<protein>
    <recommendedName>
        <fullName evidence="16">ABC-2 type transporter domain-containing protein</fullName>
    </recommendedName>
</protein>
<organism evidence="14 15">
    <name type="scientific">Pseudo-nitzschia multistriata</name>
    <dbReference type="NCBI Taxonomy" id="183589"/>
    <lineage>
        <taxon>Eukaryota</taxon>
        <taxon>Sar</taxon>
        <taxon>Stramenopiles</taxon>
        <taxon>Ochrophyta</taxon>
        <taxon>Bacillariophyta</taxon>
        <taxon>Bacillariophyceae</taxon>
        <taxon>Bacillariophycidae</taxon>
        <taxon>Bacillariales</taxon>
        <taxon>Bacillariaceae</taxon>
        <taxon>Pseudo-nitzschia</taxon>
    </lineage>
</organism>
<dbReference type="PROSITE" id="PS00080">
    <property type="entry name" value="MULTICOPPER_OXIDASE2"/>
    <property type="match status" value="1"/>
</dbReference>
<dbReference type="EMBL" id="CAACVS010000170">
    <property type="protein sequence ID" value="VEU38467.1"/>
    <property type="molecule type" value="Genomic_DNA"/>
</dbReference>
<keyword evidence="7 9" id="KW-0472">Membrane</keyword>
<dbReference type="Pfam" id="PF01061">
    <property type="entry name" value="ABC2_membrane"/>
    <property type="match status" value="1"/>
</dbReference>
<evidence type="ECO:0000256" key="3">
    <source>
        <dbReference type="ARBA" id="ARBA00022692"/>
    </source>
</evidence>
<dbReference type="InterPro" id="IPR002355">
    <property type="entry name" value="Cu_oxidase_Cu_BS"/>
</dbReference>
<feature type="transmembrane region" description="Helical" evidence="9">
    <location>
        <begin position="879"/>
        <end position="901"/>
    </location>
</feature>
<dbReference type="GO" id="GO:0016491">
    <property type="term" value="F:oxidoreductase activity"/>
    <property type="evidence" value="ECO:0007669"/>
    <property type="project" value="UniProtKB-KW"/>
</dbReference>
<dbReference type="Pfam" id="PF07731">
    <property type="entry name" value="Cu-oxidase_2"/>
    <property type="match status" value="1"/>
</dbReference>
<keyword evidence="5 9" id="KW-1133">Transmembrane helix</keyword>
<keyword evidence="3 9" id="KW-0812">Transmembrane</keyword>
<dbReference type="InterPro" id="IPR013525">
    <property type="entry name" value="ABC2_TM"/>
</dbReference>
<evidence type="ECO:0000313" key="14">
    <source>
        <dbReference type="EMBL" id="VEU38467.1"/>
    </source>
</evidence>
<feature type="transmembrane region" description="Helical" evidence="9">
    <location>
        <begin position="692"/>
        <end position="714"/>
    </location>
</feature>
<evidence type="ECO:0000259" key="11">
    <source>
        <dbReference type="Pfam" id="PF01061"/>
    </source>
</evidence>
<feature type="domain" description="Plastocyanin-like" evidence="12">
    <location>
        <begin position="474"/>
        <end position="607"/>
    </location>
</feature>
<dbReference type="OrthoDB" id="46316at2759"/>
<evidence type="ECO:0000256" key="1">
    <source>
        <dbReference type="ARBA" id="ARBA00004141"/>
    </source>
</evidence>
<evidence type="ECO:0008006" key="16">
    <source>
        <dbReference type="Google" id="ProtNLM"/>
    </source>
</evidence>
<comment type="subcellular location">
    <subcellularLocation>
        <location evidence="1">Membrane</location>
        <topology evidence="1">Multi-pass membrane protein</topology>
    </subcellularLocation>
</comment>
<name>A0A448Z8R1_9STRA</name>
<dbReference type="AlphaFoldDB" id="A0A448Z8R1"/>
<dbReference type="SUPFAM" id="SSF49503">
    <property type="entry name" value="Cupredoxins"/>
    <property type="match status" value="3"/>
</dbReference>
<dbReference type="PANTHER" id="PTHR11709:SF511">
    <property type="entry name" value="LACCASE"/>
    <property type="match status" value="1"/>
</dbReference>
<evidence type="ECO:0000259" key="13">
    <source>
        <dbReference type="Pfam" id="PF07732"/>
    </source>
</evidence>
<evidence type="ECO:0000256" key="4">
    <source>
        <dbReference type="ARBA" id="ARBA00022723"/>
    </source>
</evidence>
<dbReference type="PANTHER" id="PTHR11709">
    <property type="entry name" value="MULTI-COPPER OXIDASE"/>
    <property type="match status" value="1"/>
</dbReference>
<keyword evidence="6" id="KW-0560">Oxidoreductase</keyword>